<name>A0A3R8J8K1_9LACO</name>
<reference evidence="1 2" key="1">
    <citation type="submission" date="2018-08" db="EMBL/GenBank/DDBJ databases">
        <title>Genome Lactobacillus garii FI11369.</title>
        <authorList>
            <person name="Diaz M."/>
            <person name="Narbad A."/>
        </authorList>
    </citation>
    <scope>NUCLEOTIDE SEQUENCE [LARGE SCALE GENOMIC DNA]</scope>
    <source>
        <strain evidence="1 2">FI11369</strain>
    </source>
</reference>
<gene>
    <name evidence="1" type="ORF">D1831_05230</name>
</gene>
<protein>
    <submittedName>
        <fullName evidence="1">Uncharacterized protein</fullName>
    </submittedName>
</protein>
<organism evidence="1 2">
    <name type="scientific">Lactiplantibacillus garii</name>
    <dbReference type="NCBI Taxonomy" id="2306423"/>
    <lineage>
        <taxon>Bacteria</taxon>
        <taxon>Bacillati</taxon>
        <taxon>Bacillota</taxon>
        <taxon>Bacilli</taxon>
        <taxon>Lactobacillales</taxon>
        <taxon>Lactobacillaceae</taxon>
        <taxon>Lactiplantibacillus</taxon>
    </lineage>
</organism>
<evidence type="ECO:0000313" key="1">
    <source>
        <dbReference type="EMBL" id="RRK10834.1"/>
    </source>
</evidence>
<dbReference type="Proteomes" id="UP000283633">
    <property type="component" value="Unassembled WGS sequence"/>
</dbReference>
<dbReference type="OrthoDB" id="2248172at2"/>
<dbReference type="RefSeq" id="WP_125071873.1">
    <property type="nucleotide sequence ID" value="NZ_QWZQ01000013.1"/>
</dbReference>
<dbReference type="EMBL" id="QWZQ01000013">
    <property type="protein sequence ID" value="RRK10834.1"/>
    <property type="molecule type" value="Genomic_DNA"/>
</dbReference>
<accession>A0A3R8J8K1</accession>
<keyword evidence="2" id="KW-1185">Reference proteome</keyword>
<dbReference type="AlphaFoldDB" id="A0A3R8J8K1"/>
<proteinExistence type="predicted"/>
<evidence type="ECO:0000313" key="2">
    <source>
        <dbReference type="Proteomes" id="UP000283633"/>
    </source>
</evidence>
<sequence length="107" mass="13051">MLKESQTLIRNFDHYFLRRYRWRYHLLIVDNHLFDCYSFFLQARRENEQLLHSYDLLEIPHKVGLYQQVLTDLKAHTQLRIEFRDTHHLVHPGTEISQDLAHGHTPD</sequence>
<comment type="caution">
    <text evidence="1">The sequence shown here is derived from an EMBL/GenBank/DDBJ whole genome shotgun (WGS) entry which is preliminary data.</text>
</comment>